<gene>
    <name evidence="3" type="ORF">AAE02nite_18490</name>
</gene>
<dbReference type="RefSeq" id="WP_146897454.1">
    <property type="nucleotide sequence ID" value="NZ_BJYS01000012.1"/>
</dbReference>
<dbReference type="Proteomes" id="UP000321532">
    <property type="component" value="Unassembled WGS sequence"/>
</dbReference>
<sequence>MNLMHQYNAIARKQLNIAEGINLLKQVQTDLNRTMLTANAWGFTAVIANASLIPLNVIINAFEIKKANSLYQALVRQVYDTYSKSGTRIDGHAKTALSILKKVVIEELKHKGMTDMIPGVNIIVGLAEDSLAFYKAAEMVGTGNQEMKAMARNLNNKIGALTRELTQLGIKRAQILERMQYISRNA</sequence>
<accession>A0A512AWT1</accession>
<name>A0A512AWT1_9BACT</name>
<feature type="coiled-coil region" evidence="1">
    <location>
        <begin position="144"/>
        <end position="171"/>
    </location>
</feature>
<dbReference type="OrthoDB" id="9834024at2"/>
<keyword evidence="2" id="KW-0812">Transmembrane</keyword>
<reference evidence="3 4" key="1">
    <citation type="submission" date="2019-07" db="EMBL/GenBank/DDBJ databases">
        <title>Whole genome shotgun sequence of Adhaeribacter aerolatus NBRC 106133.</title>
        <authorList>
            <person name="Hosoyama A."/>
            <person name="Uohara A."/>
            <person name="Ohji S."/>
            <person name="Ichikawa N."/>
        </authorList>
    </citation>
    <scope>NUCLEOTIDE SEQUENCE [LARGE SCALE GENOMIC DNA]</scope>
    <source>
        <strain evidence="3 4">NBRC 106133</strain>
    </source>
</reference>
<dbReference type="AlphaFoldDB" id="A0A512AWT1"/>
<organism evidence="3 4">
    <name type="scientific">Adhaeribacter aerolatus</name>
    <dbReference type="NCBI Taxonomy" id="670289"/>
    <lineage>
        <taxon>Bacteria</taxon>
        <taxon>Pseudomonadati</taxon>
        <taxon>Bacteroidota</taxon>
        <taxon>Cytophagia</taxon>
        <taxon>Cytophagales</taxon>
        <taxon>Hymenobacteraceae</taxon>
        <taxon>Adhaeribacter</taxon>
    </lineage>
</organism>
<keyword evidence="2" id="KW-1133">Transmembrane helix</keyword>
<comment type="caution">
    <text evidence="3">The sequence shown here is derived from an EMBL/GenBank/DDBJ whole genome shotgun (WGS) entry which is preliminary data.</text>
</comment>
<evidence type="ECO:0000256" key="1">
    <source>
        <dbReference type="SAM" id="Coils"/>
    </source>
</evidence>
<protein>
    <submittedName>
        <fullName evidence="3">Uncharacterized protein</fullName>
    </submittedName>
</protein>
<feature type="transmembrane region" description="Helical" evidence="2">
    <location>
        <begin position="40"/>
        <end position="62"/>
    </location>
</feature>
<dbReference type="EMBL" id="BJYS01000012">
    <property type="protein sequence ID" value="GEO04185.1"/>
    <property type="molecule type" value="Genomic_DNA"/>
</dbReference>
<proteinExistence type="predicted"/>
<keyword evidence="4" id="KW-1185">Reference proteome</keyword>
<evidence type="ECO:0000313" key="4">
    <source>
        <dbReference type="Proteomes" id="UP000321532"/>
    </source>
</evidence>
<keyword evidence="1" id="KW-0175">Coiled coil</keyword>
<keyword evidence="2" id="KW-0472">Membrane</keyword>
<evidence type="ECO:0000313" key="3">
    <source>
        <dbReference type="EMBL" id="GEO04185.1"/>
    </source>
</evidence>
<evidence type="ECO:0000256" key="2">
    <source>
        <dbReference type="SAM" id="Phobius"/>
    </source>
</evidence>